<organism evidence="1 2">
    <name type="scientific">Arcanobacterium phocae</name>
    <dbReference type="NCBI Taxonomy" id="131112"/>
    <lineage>
        <taxon>Bacteria</taxon>
        <taxon>Bacillati</taxon>
        <taxon>Actinomycetota</taxon>
        <taxon>Actinomycetes</taxon>
        <taxon>Actinomycetales</taxon>
        <taxon>Actinomycetaceae</taxon>
        <taxon>Arcanobacterium</taxon>
    </lineage>
</organism>
<keyword evidence="2" id="KW-1185">Reference proteome</keyword>
<accession>A0A1H2LHT6</accession>
<name>A0A1H2LHT6_9ACTO</name>
<dbReference type="Gene3D" id="3.50.50.60">
    <property type="entry name" value="FAD/NAD(P)-binding domain"/>
    <property type="match status" value="1"/>
</dbReference>
<dbReference type="STRING" id="131112.SAMN04489737_1185"/>
<dbReference type="SUPFAM" id="SSF51905">
    <property type="entry name" value="FAD/NAD(P)-binding domain"/>
    <property type="match status" value="1"/>
</dbReference>
<dbReference type="OrthoDB" id="9778740at2"/>
<dbReference type="GeneID" id="65344920"/>
<gene>
    <name evidence="1" type="ORF">SAMN04489737_1185</name>
</gene>
<dbReference type="RefSeq" id="WP_157672929.1">
    <property type="nucleotide sequence ID" value="NZ_JABAPK010000002.1"/>
</dbReference>
<proteinExistence type="predicted"/>
<dbReference type="Proteomes" id="UP000214355">
    <property type="component" value="Chromosome I"/>
</dbReference>
<protein>
    <submittedName>
        <fullName evidence="1">Uncharacterized protein</fullName>
    </submittedName>
</protein>
<dbReference type="AlphaFoldDB" id="A0A1H2LHT6"/>
<dbReference type="InterPro" id="IPR036188">
    <property type="entry name" value="FAD/NAD-bd_sf"/>
</dbReference>
<evidence type="ECO:0000313" key="1">
    <source>
        <dbReference type="EMBL" id="SDU80374.1"/>
    </source>
</evidence>
<sequence length="426" mass="47810">MKSSYLSKFDSECGSSHQYHFTPPSDLLDSEVGRFYKDVDWENVHSQRAVDLSKDDVECVIIGGGLSAITLAAYMFHSNIQFLLVDPHATLAERFRKQVESTSQRVIRSPYEHYVGCQKVYDYSLLDFAKLHYSRLSKREKEQVLLATAGHRSVVPVDLFLAHVLMQIKTHKLNECHVRDRVVNYRRNEEGFDVELESGKVLSCSYVVNAVGEEIRRIQCQDPRIVEWDSGRIAGISSRNVLVVGAGQTAATVTEALVGNGCAVDIAFPDSRFFFRCVDSTPHFFRPAGRVEAMKDWNNILFPPSAMVEYEERFANYERSGLINLIPNAFLSVNDQLHPHISVDGESLDLSKYDFIVPCLGLQMNEDVPLGALRGIDSSIGEREYVIGANAKGAIGPVARNIDGHRVIAERITRSILSWKCGLGYE</sequence>
<dbReference type="EMBL" id="LT629804">
    <property type="protein sequence ID" value="SDU80374.1"/>
    <property type="molecule type" value="Genomic_DNA"/>
</dbReference>
<evidence type="ECO:0000313" key="2">
    <source>
        <dbReference type="Proteomes" id="UP000214355"/>
    </source>
</evidence>
<reference evidence="2" key="1">
    <citation type="submission" date="2016-10" db="EMBL/GenBank/DDBJ databases">
        <authorList>
            <person name="Varghese N."/>
            <person name="Submissions S."/>
        </authorList>
    </citation>
    <scope>NUCLEOTIDE SEQUENCE [LARGE SCALE GENOMIC DNA]</scope>
    <source>
        <strain evidence="2">DSM 10002</strain>
    </source>
</reference>